<dbReference type="PROSITE" id="PS01156">
    <property type="entry name" value="TONB_DEPENDENT_REC_2"/>
    <property type="match status" value="1"/>
</dbReference>
<keyword evidence="4" id="KW-0410">Iron transport</keyword>
<dbReference type="Proteomes" id="UP000753724">
    <property type="component" value="Unassembled WGS sequence"/>
</dbReference>
<keyword evidence="18" id="KW-0675">Receptor</keyword>
<keyword evidence="10 12" id="KW-0472">Membrane</keyword>
<dbReference type="InterPro" id="IPR010917">
    <property type="entry name" value="TonB_rcpt_CS"/>
</dbReference>
<feature type="domain" description="TonB-dependent receptor plug" evidence="17">
    <location>
        <begin position="49"/>
        <end position="126"/>
    </location>
</feature>
<name>A0ABW9XEY7_9SPHN</name>
<feature type="domain" description="TonB-dependent receptor-like beta-barrel" evidence="16">
    <location>
        <begin position="259"/>
        <end position="727"/>
    </location>
</feature>
<comment type="subcellular location">
    <subcellularLocation>
        <location evidence="1 12">Cell outer membrane</location>
        <topology evidence="1 12">Multi-pass membrane protein</topology>
    </subcellularLocation>
</comment>
<dbReference type="Pfam" id="PF07715">
    <property type="entry name" value="Plug"/>
    <property type="match status" value="1"/>
</dbReference>
<dbReference type="InterPro" id="IPR037066">
    <property type="entry name" value="Plug_dom_sf"/>
</dbReference>
<dbReference type="RefSeq" id="WP_161718869.1">
    <property type="nucleotide sequence ID" value="NZ_JAAAPO010000004.1"/>
</dbReference>
<evidence type="ECO:0000259" key="16">
    <source>
        <dbReference type="Pfam" id="PF00593"/>
    </source>
</evidence>
<feature type="chain" id="PRO_5046481966" evidence="15">
    <location>
        <begin position="24"/>
        <end position="766"/>
    </location>
</feature>
<feature type="signal peptide" evidence="15">
    <location>
        <begin position="1"/>
        <end position="23"/>
    </location>
</feature>
<evidence type="ECO:0000256" key="11">
    <source>
        <dbReference type="ARBA" id="ARBA00023237"/>
    </source>
</evidence>
<evidence type="ECO:0000256" key="1">
    <source>
        <dbReference type="ARBA" id="ARBA00004571"/>
    </source>
</evidence>
<evidence type="ECO:0000259" key="17">
    <source>
        <dbReference type="Pfam" id="PF07715"/>
    </source>
</evidence>
<evidence type="ECO:0000256" key="9">
    <source>
        <dbReference type="ARBA" id="ARBA00023077"/>
    </source>
</evidence>
<dbReference type="Pfam" id="PF00593">
    <property type="entry name" value="TonB_dep_Rec_b-barrel"/>
    <property type="match status" value="1"/>
</dbReference>
<keyword evidence="8" id="KW-0406">Ion transport</keyword>
<evidence type="ECO:0000256" key="12">
    <source>
        <dbReference type="PROSITE-ProRule" id="PRU01360"/>
    </source>
</evidence>
<dbReference type="InterPro" id="IPR000531">
    <property type="entry name" value="Beta-barrel_TonB"/>
</dbReference>
<evidence type="ECO:0000256" key="2">
    <source>
        <dbReference type="ARBA" id="ARBA00022448"/>
    </source>
</evidence>
<evidence type="ECO:0000256" key="15">
    <source>
        <dbReference type="SAM" id="SignalP"/>
    </source>
</evidence>
<reference evidence="19" key="1">
    <citation type="submission" date="2020-01" db="EMBL/GenBank/DDBJ databases">
        <title>Sphingomonas sp. strain CSW-10.</title>
        <authorList>
            <person name="Chen W.-M."/>
        </authorList>
    </citation>
    <scope>NUCLEOTIDE SEQUENCE [LARGE SCALE GENOMIC DNA]</scope>
    <source>
        <strain evidence="19">FSY-8</strain>
    </source>
</reference>
<evidence type="ECO:0000256" key="4">
    <source>
        <dbReference type="ARBA" id="ARBA00022496"/>
    </source>
</evidence>
<feature type="short sequence motif" description="TonB C-terminal box" evidence="13">
    <location>
        <begin position="749"/>
        <end position="766"/>
    </location>
</feature>
<evidence type="ECO:0000256" key="3">
    <source>
        <dbReference type="ARBA" id="ARBA00022452"/>
    </source>
</evidence>
<keyword evidence="9 14" id="KW-0798">TonB box</keyword>
<organism evidence="18 19">
    <name type="scientific">Novosphingobium ovatum</name>
    <dbReference type="NCBI Taxonomy" id="1908523"/>
    <lineage>
        <taxon>Bacteria</taxon>
        <taxon>Pseudomonadati</taxon>
        <taxon>Pseudomonadota</taxon>
        <taxon>Alphaproteobacteria</taxon>
        <taxon>Sphingomonadales</taxon>
        <taxon>Sphingomonadaceae</taxon>
        <taxon>Novosphingobium</taxon>
    </lineage>
</organism>
<protein>
    <submittedName>
        <fullName evidence="18">TonB-dependent receptor</fullName>
    </submittedName>
</protein>
<dbReference type="PANTHER" id="PTHR32552">
    <property type="entry name" value="FERRICHROME IRON RECEPTOR-RELATED"/>
    <property type="match status" value="1"/>
</dbReference>
<keyword evidence="11 12" id="KW-0998">Cell outer membrane</keyword>
<dbReference type="SUPFAM" id="SSF56935">
    <property type="entry name" value="Porins"/>
    <property type="match status" value="1"/>
</dbReference>
<evidence type="ECO:0000256" key="13">
    <source>
        <dbReference type="PROSITE-ProRule" id="PRU10144"/>
    </source>
</evidence>
<evidence type="ECO:0000256" key="5">
    <source>
        <dbReference type="ARBA" id="ARBA00022692"/>
    </source>
</evidence>
<dbReference type="EMBL" id="JAAAPO010000004">
    <property type="protein sequence ID" value="NBC37109.1"/>
    <property type="molecule type" value="Genomic_DNA"/>
</dbReference>
<accession>A0ABW9XEY7</accession>
<dbReference type="PROSITE" id="PS52016">
    <property type="entry name" value="TONB_DEPENDENT_REC_3"/>
    <property type="match status" value="1"/>
</dbReference>
<keyword evidence="3 12" id="KW-1134">Transmembrane beta strand</keyword>
<dbReference type="InterPro" id="IPR036942">
    <property type="entry name" value="Beta-barrel_TonB_sf"/>
</dbReference>
<proteinExistence type="inferred from homology"/>
<dbReference type="Gene3D" id="2.40.170.20">
    <property type="entry name" value="TonB-dependent receptor, beta-barrel domain"/>
    <property type="match status" value="1"/>
</dbReference>
<comment type="similarity">
    <text evidence="12 14">Belongs to the TonB-dependent receptor family.</text>
</comment>
<evidence type="ECO:0000256" key="10">
    <source>
        <dbReference type="ARBA" id="ARBA00023136"/>
    </source>
</evidence>
<evidence type="ECO:0000313" key="18">
    <source>
        <dbReference type="EMBL" id="NBC37109.1"/>
    </source>
</evidence>
<comment type="caution">
    <text evidence="18">The sequence shown here is derived from an EMBL/GenBank/DDBJ whole genome shotgun (WGS) entry which is preliminary data.</text>
</comment>
<evidence type="ECO:0000256" key="8">
    <source>
        <dbReference type="ARBA" id="ARBA00023065"/>
    </source>
</evidence>
<evidence type="ECO:0000313" key="19">
    <source>
        <dbReference type="Proteomes" id="UP000753724"/>
    </source>
</evidence>
<dbReference type="Gene3D" id="2.170.130.10">
    <property type="entry name" value="TonB-dependent receptor, plug domain"/>
    <property type="match status" value="1"/>
</dbReference>
<keyword evidence="7" id="KW-0408">Iron</keyword>
<dbReference type="PANTHER" id="PTHR32552:SF89">
    <property type="entry name" value="CATECHOLATE SIDEROPHORE RECEPTOR FIU"/>
    <property type="match status" value="1"/>
</dbReference>
<keyword evidence="19" id="KW-1185">Reference proteome</keyword>
<evidence type="ECO:0000256" key="14">
    <source>
        <dbReference type="RuleBase" id="RU003357"/>
    </source>
</evidence>
<sequence>MRRFATVLLAASALMPIAAHAEAAEAPAAGADISATDAIVVIGRGEARQAQTITARDIAIMIPGVSPMKAIEALPSVNFQSADPFGSYEWAQRVSIRGFNQNQLGFTLDGVPLGDASYGNLNGLHISRAIITDNLGATRVSQGAGNLGAQATNNLGGTVEFASMDPASRTGIDTAATYGSWSAKRLFVRANIAADSGARGFVAYAYQNTDKWKGYGQQRQHMVNAKGVLPLGGAELTGYFSFSDRAEVDYQDMSLEMLGRLGYRWDNVSGDYAYAVRLADIGANNGYTGAVSTNPSAGTAWPSPITNGDDAYYSGGGLRRDYLGYVGLKAPIGTFTASIKGYYHANNGRGLWWTPYVNSPNGVPMALRTTEYAIKRGGAFGTINGEIGAHKLEVGGWIESNAFNQARRFYAVASRTDPGQGLLDWPSNPFYTQWEYAFHTDTFQYHVEDSIRLGGVTVNLGWKGFQVINRSAPIVQGSQATGRISSTDWFQPHVGLTYKVGAHGEAFASFSQSTRAFVAAATGSSPFATTQAGFAYLQGRLKPENSDTYEAGYRFADGRLNGTVGAYLVNFHNRLLGLSTGAGIIGNPTVLQNVGSVRSMGIEALLSAKLGGGFTATGSYAYNDSTYRNNVVTSTGAVIATAGKTTVDTPRHTARAEMAYDSTTWFGRIAGNYMSKRYFTYTNGLRSDSDGLGYVGGRLLIDLALGYKVATNFTPKPIELQLNIANLFDRQYIASIGTNGFGSVGDNQTMMVGTPRTIMASVKAGF</sequence>
<evidence type="ECO:0000256" key="7">
    <source>
        <dbReference type="ARBA" id="ARBA00023004"/>
    </source>
</evidence>
<evidence type="ECO:0000256" key="6">
    <source>
        <dbReference type="ARBA" id="ARBA00022729"/>
    </source>
</evidence>
<dbReference type="InterPro" id="IPR012910">
    <property type="entry name" value="Plug_dom"/>
</dbReference>
<keyword evidence="6 15" id="KW-0732">Signal</keyword>
<dbReference type="InterPro" id="IPR039426">
    <property type="entry name" value="TonB-dep_rcpt-like"/>
</dbReference>
<gene>
    <name evidence="18" type="ORF">GTZ99_11125</name>
</gene>
<keyword evidence="2 12" id="KW-0813">Transport</keyword>
<keyword evidence="5 12" id="KW-0812">Transmembrane</keyword>